<dbReference type="PANTHER" id="PTHR30126">
    <property type="entry name" value="HTH-TYPE TRANSCRIPTIONAL REGULATOR"/>
    <property type="match status" value="1"/>
</dbReference>
<evidence type="ECO:0000259" key="5">
    <source>
        <dbReference type="PROSITE" id="PS50931"/>
    </source>
</evidence>
<dbReference type="RefSeq" id="WP_183553306.1">
    <property type="nucleotide sequence ID" value="NZ_JACHBX010000001.1"/>
</dbReference>
<accession>A0A7W9WZL8</accession>
<dbReference type="GO" id="GO:0000976">
    <property type="term" value="F:transcription cis-regulatory region binding"/>
    <property type="evidence" value="ECO:0007669"/>
    <property type="project" value="TreeGrafter"/>
</dbReference>
<feature type="domain" description="HTH lysR-type" evidence="5">
    <location>
        <begin position="3"/>
        <end position="60"/>
    </location>
</feature>
<dbReference type="SUPFAM" id="SSF53850">
    <property type="entry name" value="Periplasmic binding protein-like II"/>
    <property type="match status" value="1"/>
</dbReference>
<dbReference type="InterPro" id="IPR036390">
    <property type="entry name" value="WH_DNA-bd_sf"/>
</dbReference>
<keyword evidence="7" id="KW-1185">Reference proteome</keyword>
<dbReference type="Pfam" id="PF00126">
    <property type="entry name" value="HTH_1"/>
    <property type="match status" value="1"/>
</dbReference>
<evidence type="ECO:0000256" key="2">
    <source>
        <dbReference type="ARBA" id="ARBA00023015"/>
    </source>
</evidence>
<proteinExistence type="inferred from homology"/>
<dbReference type="InterPro" id="IPR036388">
    <property type="entry name" value="WH-like_DNA-bd_sf"/>
</dbReference>
<evidence type="ECO:0000313" key="6">
    <source>
        <dbReference type="EMBL" id="MBB6133697.1"/>
    </source>
</evidence>
<name>A0A7W9WZL8_9BURK</name>
<evidence type="ECO:0000313" key="7">
    <source>
        <dbReference type="Proteomes" id="UP000540787"/>
    </source>
</evidence>
<dbReference type="GO" id="GO:0003700">
    <property type="term" value="F:DNA-binding transcription factor activity"/>
    <property type="evidence" value="ECO:0007669"/>
    <property type="project" value="InterPro"/>
</dbReference>
<keyword evidence="2" id="KW-0805">Transcription regulation</keyword>
<keyword evidence="4" id="KW-0804">Transcription</keyword>
<comment type="similarity">
    <text evidence="1">Belongs to the LysR transcriptional regulatory family.</text>
</comment>
<reference evidence="6 7" key="1">
    <citation type="submission" date="2020-08" db="EMBL/GenBank/DDBJ databases">
        <title>The Agave Microbiome: Exploring the role of microbial communities in plant adaptations to desert environments.</title>
        <authorList>
            <person name="Partida-Martinez L.P."/>
        </authorList>
    </citation>
    <scope>NUCLEOTIDE SEQUENCE [LARGE SCALE GENOMIC DNA]</scope>
    <source>
        <strain evidence="6 7">AT3.2</strain>
    </source>
</reference>
<dbReference type="AlphaFoldDB" id="A0A7W9WZL8"/>
<keyword evidence="3 6" id="KW-0238">DNA-binding</keyword>
<organism evidence="6 7">
    <name type="scientific">Massilia aurea</name>
    <dbReference type="NCBI Taxonomy" id="373040"/>
    <lineage>
        <taxon>Bacteria</taxon>
        <taxon>Pseudomonadati</taxon>
        <taxon>Pseudomonadota</taxon>
        <taxon>Betaproteobacteria</taxon>
        <taxon>Burkholderiales</taxon>
        <taxon>Oxalobacteraceae</taxon>
        <taxon>Telluria group</taxon>
        <taxon>Massilia</taxon>
    </lineage>
</organism>
<protein>
    <submittedName>
        <fullName evidence="6">DNA-binding transcriptional LysR family regulator</fullName>
    </submittedName>
</protein>
<dbReference type="Pfam" id="PF03466">
    <property type="entry name" value="LysR_substrate"/>
    <property type="match status" value="1"/>
</dbReference>
<dbReference type="PANTHER" id="PTHR30126:SF91">
    <property type="entry name" value="LYSR FAMILY TRANSCRIPTIONAL REGULATOR"/>
    <property type="match status" value="1"/>
</dbReference>
<dbReference type="Proteomes" id="UP000540787">
    <property type="component" value="Unassembled WGS sequence"/>
</dbReference>
<sequence length="297" mass="32214">MAFDLDNVKAFLAAIDHGSFSAAARALGRVPSAISMAIANLEAQLDVQLFDRTGRNPTPTAQALALLPQARLLAEGLQRLNVHALSLNRGLEASLTLALVPELLGTVPWSAALHALALEHPLLQVEVLTAPQADALAMVRSGRADLALVFERYGAAPYQAFQEVAEERLVAVAARSHPMFKGARQAQVRDTDLLLQRQIVVAGRDTDQVDQRIAMSSLQWKTDSPIAALALVKAGLGWAWLPASQVREAVQGGELVEIPTINLTNVLRFFVDIVWTEERPLGMAATRFIELLNVQKM</sequence>
<dbReference type="Gene3D" id="1.10.10.10">
    <property type="entry name" value="Winged helix-like DNA-binding domain superfamily/Winged helix DNA-binding domain"/>
    <property type="match status" value="1"/>
</dbReference>
<dbReference type="InterPro" id="IPR000847">
    <property type="entry name" value="LysR_HTH_N"/>
</dbReference>
<comment type="caution">
    <text evidence="6">The sequence shown here is derived from an EMBL/GenBank/DDBJ whole genome shotgun (WGS) entry which is preliminary data.</text>
</comment>
<evidence type="ECO:0000256" key="1">
    <source>
        <dbReference type="ARBA" id="ARBA00009437"/>
    </source>
</evidence>
<dbReference type="Gene3D" id="3.40.190.290">
    <property type="match status" value="1"/>
</dbReference>
<dbReference type="EMBL" id="JACHBX010000001">
    <property type="protein sequence ID" value="MBB6133697.1"/>
    <property type="molecule type" value="Genomic_DNA"/>
</dbReference>
<dbReference type="InterPro" id="IPR005119">
    <property type="entry name" value="LysR_subst-bd"/>
</dbReference>
<evidence type="ECO:0000256" key="3">
    <source>
        <dbReference type="ARBA" id="ARBA00023125"/>
    </source>
</evidence>
<dbReference type="SUPFAM" id="SSF46785">
    <property type="entry name" value="Winged helix' DNA-binding domain"/>
    <property type="match status" value="1"/>
</dbReference>
<evidence type="ECO:0000256" key="4">
    <source>
        <dbReference type="ARBA" id="ARBA00023163"/>
    </source>
</evidence>
<dbReference type="PROSITE" id="PS50931">
    <property type="entry name" value="HTH_LYSR"/>
    <property type="match status" value="1"/>
</dbReference>
<gene>
    <name evidence="6" type="ORF">HD842_001808</name>
</gene>